<reference evidence="10 11" key="1">
    <citation type="submission" date="2024-05" db="EMBL/GenBank/DDBJ databases">
        <authorList>
            <person name="Wallberg A."/>
        </authorList>
    </citation>
    <scope>NUCLEOTIDE SEQUENCE [LARGE SCALE GENOMIC DNA]</scope>
</reference>
<dbReference type="PROSITE" id="PS50011">
    <property type="entry name" value="PROTEIN_KINASE_DOM"/>
    <property type="match status" value="1"/>
</dbReference>
<dbReference type="PANTHER" id="PTHR24416">
    <property type="entry name" value="TYROSINE-PROTEIN KINASE RECEPTOR"/>
    <property type="match status" value="1"/>
</dbReference>
<comment type="catalytic activity">
    <reaction evidence="8">
        <text>L-tyrosyl-[protein] + ATP = O-phospho-L-tyrosyl-[protein] + ADP + H(+)</text>
        <dbReference type="Rhea" id="RHEA:10596"/>
        <dbReference type="Rhea" id="RHEA-COMP:10136"/>
        <dbReference type="Rhea" id="RHEA-COMP:20101"/>
        <dbReference type="ChEBI" id="CHEBI:15378"/>
        <dbReference type="ChEBI" id="CHEBI:30616"/>
        <dbReference type="ChEBI" id="CHEBI:46858"/>
        <dbReference type="ChEBI" id="CHEBI:61978"/>
        <dbReference type="ChEBI" id="CHEBI:456216"/>
        <dbReference type="EC" id="2.7.10.1"/>
    </reaction>
</comment>
<dbReference type="GO" id="GO:0030182">
    <property type="term" value="P:neuron differentiation"/>
    <property type="evidence" value="ECO:0007669"/>
    <property type="project" value="UniProtKB-ARBA"/>
</dbReference>
<keyword evidence="2" id="KW-0808">Transferase</keyword>
<feature type="non-terminal residue" evidence="10">
    <location>
        <position position="216"/>
    </location>
</feature>
<accession>A0AAV2R9E0</accession>
<dbReference type="GO" id="GO:0005886">
    <property type="term" value="C:plasma membrane"/>
    <property type="evidence" value="ECO:0007669"/>
    <property type="project" value="TreeGrafter"/>
</dbReference>
<dbReference type="Proteomes" id="UP001497623">
    <property type="component" value="Unassembled WGS sequence"/>
</dbReference>
<dbReference type="GO" id="GO:0005524">
    <property type="term" value="F:ATP binding"/>
    <property type="evidence" value="ECO:0007669"/>
    <property type="project" value="UniProtKB-KW"/>
</dbReference>
<dbReference type="EMBL" id="CAXKWB010017028">
    <property type="protein sequence ID" value="CAL4117729.1"/>
    <property type="molecule type" value="Genomic_DNA"/>
</dbReference>
<dbReference type="SMART" id="SM00219">
    <property type="entry name" value="TyrKc"/>
    <property type="match status" value="1"/>
</dbReference>
<dbReference type="SUPFAM" id="SSF56112">
    <property type="entry name" value="Protein kinase-like (PK-like)"/>
    <property type="match status" value="1"/>
</dbReference>
<dbReference type="InterPro" id="IPR050122">
    <property type="entry name" value="RTK"/>
</dbReference>
<dbReference type="GO" id="GO:0050793">
    <property type="term" value="P:regulation of developmental process"/>
    <property type="evidence" value="ECO:0007669"/>
    <property type="project" value="UniProtKB-ARBA"/>
</dbReference>
<dbReference type="InterPro" id="IPR011009">
    <property type="entry name" value="Kinase-like_dom_sf"/>
</dbReference>
<sequence length="216" mass="24221">VNNYGNIDPEIGHYLQSPTEISKTQSHGGLHYVNLNQVNDYDRTDASLTLDLPPLSPSRMALMQHASPTTPSITDDCLASPAVDSAGTAFTYETTMSSRWGSQRRKHNTNEGQRLCTLDLLSWIFQIARGMDYLSFRKVLHQDLAARNILLVNNSIVKISDFGLAREVYKNDQYLKKGKGPVPIKWIALEGILHGRFTSKSDVWSLGVVMWEILTL</sequence>
<dbReference type="FunFam" id="1.10.510.10:FF:001512">
    <property type="entry name" value="Receptor tyrosine-protein kinase erbB-2"/>
    <property type="match status" value="1"/>
</dbReference>
<dbReference type="GO" id="GO:0007169">
    <property type="term" value="P:cell surface receptor protein tyrosine kinase signaling pathway"/>
    <property type="evidence" value="ECO:0007669"/>
    <property type="project" value="TreeGrafter"/>
</dbReference>
<feature type="domain" description="Protein kinase" evidence="9">
    <location>
        <begin position="1"/>
        <end position="216"/>
    </location>
</feature>
<comment type="caution">
    <text evidence="10">The sequence shown here is derived from an EMBL/GenBank/DDBJ whole genome shotgun (WGS) entry which is preliminary data.</text>
</comment>
<evidence type="ECO:0000313" key="11">
    <source>
        <dbReference type="Proteomes" id="UP001497623"/>
    </source>
</evidence>
<evidence type="ECO:0000256" key="5">
    <source>
        <dbReference type="ARBA" id="ARBA00022840"/>
    </source>
</evidence>
<dbReference type="PANTHER" id="PTHR24416:SF600">
    <property type="entry name" value="PDGF- AND VEGF-RECEPTOR RELATED, ISOFORM J"/>
    <property type="match status" value="1"/>
</dbReference>
<gene>
    <name evidence="10" type="ORF">MNOR_LOCUS21273</name>
</gene>
<protein>
    <recommendedName>
        <fullName evidence="9">Protein kinase domain-containing protein</fullName>
    </recommendedName>
</protein>
<dbReference type="InterPro" id="IPR001245">
    <property type="entry name" value="Ser-Thr/Tyr_kinase_cat_dom"/>
</dbReference>
<dbReference type="InterPro" id="IPR000719">
    <property type="entry name" value="Prot_kinase_dom"/>
</dbReference>
<keyword evidence="11" id="KW-1185">Reference proteome</keyword>
<keyword evidence="7" id="KW-0829">Tyrosine-protein kinase</keyword>
<evidence type="ECO:0000256" key="6">
    <source>
        <dbReference type="ARBA" id="ARBA00023136"/>
    </source>
</evidence>
<organism evidence="10 11">
    <name type="scientific">Meganyctiphanes norvegica</name>
    <name type="common">Northern krill</name>
    <name type="synonym">Thysanopoda norvegica</name>
    <dbReference type="NCBI Taxonomy" id="48144"/>
    <lineage>
        <taxon>Eukaryota</taxon>
        <taxon>Metazoa</taxon>
        <taxon>Ecdysozoa</taxon>
        <taxon>Arthropoda</taxon>
        <taxon>Crustacea</taxon>
        <taxon>Multicrustacea</taxon>
        <taxon>Malacostraca</taxon>
        <taxon>Eumalacostraca</taxon>
        <taxon>Eucarida</taxon>
        <taxon>Euphausiacea</taxon>
        <taxon>Euphausiidae</taxon>
        <taxon>Meganyctiphanes</taxon>
    </lineage>
</organism>
<evidence type="ECO:0000256" key="4">
    <source>
        <dbReference type="ARBA" id="ARBA00022777"/>
    </source>
</evidence>
<evidence type="ECO:0000256" key="8">
    <source>
        <dbReference type="ARBA" id="ARBA00051243"/>
    </source>
</evidence>
<comment type="subcellular location">
    <subcellularLocation>
        <location evidence="1">Endomembrane system</location>
    </subcellularLocation>
</comment>
<dbReference type="GO" id="GO:0043235">
    <property type="term" value="C:receptor complex"/>
    <property type="evidence" value="ECO:0007669"/>
    <property type="project" value="TreeGrafter"/>
</dbReference>
<keyword evidence="5" id="KW-0067">ATP-binding</keyword>
<evidence type="ECO:0000256" key="7">
    <source>
        <dbReference type="ARBA" id="ARBA00023137"/>
    </source>
</evidence>
<keyword evidence="3" id="KW-0547">Nucleotide-binding</keyword>
<feature type="non-terminal residue" evidence="10">
    <location>
        <position position="1"/>
    </location>
</feature>
<dbReference type="GO" id="GO:0012505">
    <property type="term" value="C:endomembrane system"/>
    <property type="evidence" value="ECO:0007669"/>
    <property type="project" value="UniProtKB-SubCell"/>
</dbReference>
<name>A0AAV2R9E0_MEGNR</name>
<dbReference type="PRINTS" id="PR00109">
    <property type="entry name" value="TYRKINASE"/>
</dbReference>
<evidence type="ECO:0000313" key="10">
    <source>
        <dbReference type="EMBL" id="CAL4117729.1"/>
    </source>
</evidence>
<dbReference type="GO" id="GO:0051130">
    <property type="term" value="P:positive regulation of cellular component organization"/>
    <property type="evidence" value="ECO:0007669"/>
    <property type="project" value="UniProtKB-ARBA"/>
</dbReference>
<dbReference type="GO" id="GO:0048468">
    <property type="term" value="P:cell development"/>
    <property type="evidence" value="ECO:0007669"/>
    <property type="project" value="UniProtKB-ARBA"/>
</dbReference>
<dbReference type="InterPro" id="IPR020635">
    <property type="entry name" value="Tyr_kinase_cat_dom"/>
</dbReference>
<keyword evidence="6" id="KW-0472">Membrane</keyword>
<dbReference type="InterPro" id="IPR008266">
    <property type="entry name" value="Tyr_kinase_AS"/>
</dbReference>
<evidence type="ECO:0000256" key="1">
    <source>
        <dbReference type="ARBA" id="ARBA00004308"/>
    </source>
</evidence>
<evidence type="ECO:0000256" key="3">
    <source>
        <dbReference type="ARBA" id="ARBA00022741"/>
    </source>
</evidence>
<keyword evidence="4" id="KW-0418">Kinase</keyword>
<evidence type="ECO:0000259" key="9">
    <source>
        <dbReference type="PROSITE" id="PS50011"/>
    </source>
</evidence>
<dbReference type="PROSITE" id="PS00109">
    <property type="entry name" value="PROTEIN_KINASE_TYR"/>
    <property type="match status" value="1"/>
</dbReference>
<proteinExistence type="predicted"/>
<dbReference type="Pfam" id="PF07714">
    <property type="entry name" value="PK_Tyr_Ser-Thr"/>
    <property type="match status" value="1"/>
</dbReference>
<evidence type="ECO:0000256" key="2">
    <source>
        <dbReference type="ARBA" id="ARBA00022679"/>
    </source>
</evidence>
<dbReference type="GO" id="GO:0004714">
    <property type="term" value="F:transmembrane receptor protein tyrosine kinase activity"/>
    <property type="evidence" value="ECO:0007669"/>
    <property type="project" value="UniProtKB-EC"/>
</dbReference>
<dbReference type="Gene3D" id="1.10.510.10">
    <property type="entry name" value="Transferase(Phosphotransferase) domain 1"/>
    <property type="match status" value="1"/>
</dbReference>
<dbReference type="AlphaFoldDB" id="A0AAV2R9E0"/>